<evidence type="ECO:0000256" key="1">
    <source>
        <dbReference type="SAM" id="SignalP"/>
    </source>
</evidence>
<keyword evidence="3" id="KW-1185">Reference proteome</keyword>
<name>A0AA88V4E5_9ASTE</name>
<dbReference type="AlphaFoldDB" id="A0AA88V4E5"/>
<sequence>MVSKAILYLGLLLAIFLLISSEVAARDLAETATKSTVNTEATKGANGVKEAKYPGGGYGGYPGGGYGGYPRGGYGGGGYPRGGYGGYPGGGYGGRPGYGGGGGYGCRHGRCRYGCCRFAGEAVQAEPHN</sequence>
<evidence type="ECO:0008006" key="4">
    <source>
        <dbReference type="Google" id="ProtNLM"/>
    </source>
</evidence>
<feature type="signal peptide" evidence="1">
    <location>
        <begin position="1"/>
        <end position="25"/>
    </location>
</feature>
<organism evidence="2 3">
    <name type="scientific">Escallonia herrerae</name>
    <dbReference type="NCBI Taxonomy" id="1293975"/>
    <lineage>
        <taxon>Eukaryota</taxon>
        <taxon>Viridiplantae</taxon>
        <taxon>Streptophyta</taxon>
        <taxon>Embryophyta</taxon>
        <taxon>Tracheophyta</taxon>
        <taxon>Spermatophyta</taxon>
        <taxon>Magnoliopsida</taxon>
        <taxon>eudicotyledons</taxon>
        <taxon>Gunneridae</taxon>
        <taxon>Pentapetalae</taxon>
        <taxon>asterids</taxon>
        <taxon>campanulids</taxon>
        <taxon>Escalloniales</taxon>
        <taxon>Escalloniaceae</taxon>
        <taxon>Escallonia</taxon>
    </lineage>
</organism>
<dbReference type="PANTHER" id="PTHR37389">
    <property type="entry name" value="NODULIN-24"/>
    <property type="match status" value="1"/>
</dbReference>
<dbReference type="EMBL" id="JAVXUP010002755">
    <property type="protein sequence ID" value="KAK3001579.1"/>
    <property type="molecule type" value="Genomic_DNA"/>
</dbReference>
<dbReference type="PANTHER" id="PTHR37389:SF16">
    <property type="entry name" value="GLYCINE-RICH CELL WALL STRUCTURAL PROTEIN"/>
    <property type="match status" value="1"/>
</dbReference>
<keyword evidence="1" id="KW-0732">Signal</keyword>
<reference evidence="2" key="1">
    <citation type="submission" date="2022-12" db="EMBL/GenBank/DDBJ databases">
        <title>Draft genome assemblies for two species of Escallonia (Escalloniales).</title>
        <authorList>
            <person name="Chanderbali A."/>
            <person name="Dervinis C."/>
            <person name="Anghel I."/>
            <person name="Soltis D."/>
            <person name="Soltis P."/>
            <person name="Zapata F."/>
        </authorList>
    </citation>
    <scope>NUCLEOTIDE SEQUENCE</scope>
    <source>
        <strain evidence="2">UCBG64.0493</strain>
        <tissue evidence="2">Leaf</tissue>
    </source>
</reference>
<protein>
    <recommendedName>
        <fullName evidence="4">Glycine-rich protein</fullName>
    </recommendedName>
</protein>
<dbReference type="InterPro" id="IPR010800">
    <property type="entry name" value="GRP"/>
</dbReference>
<proteinExistence type="predicted"/>
<dbReference type="Proteomes" id="UP001188597">
    <property type="component" value="Unassembled WGS sequence"/>
</dbReference>
<accession>A0AA88V4E5</accession>
<feature type="chain" id="PRO_5041744368" description="Glycine-rich protein" evidence="1">
    <location>
        <begin position="26"/>
        <end position="129"/>
    </location>
</feature>
<dbReference type="Pfam" id="PF07172">
    <property type="entry name" value="GRP"/>
    <property type="match status" value="1"/>
</dbReference>
<comment type="caution">
    <text evidence="2">The sequence shown here is derived from an EMBL/GenBank/DDBJ whole genome shotgun (WGS) entry which is preliminary data.</text>
</comment>
<evidence type="ECO:0000313" key="3">
    <source>
        <dbReference type="Proteomes" id="UP001188597"/>
    </source>
</evidence>
<gene>
    <name evidence="2" type="ORF">RJ639_021682</name>
</gene>
<evidence type="ECO:0000313" key="2">
    <source>
        <dbReference type="EMBL" id="KAK3001579.1"/>
    </source>
</evidence>